<organism evidence="6 7">
    <name type="scientific">Rotaria socialis</name>
    <dbReference type="NCBI Taxonomy" id="392032"/>
    <lineage>
        <taxon>Eukaryota</taxon>
        <taxon>Metazoa</taxon>
        <taxon>Spiralia</taxon>
        <taxon>Gnathifera</taxon>
        <taxon>Rotifera</taxon>
        <taxon>Eurotatoria</taxon>
        <taxon>Bdelloidea</taxon>
        <taxon>Philodinida</taxon>
        <taxon>Philodinidae</taxon>
        <taxon>Rotaria</taxon>
    </lineage>
</organism>
<dbReference type="EMBL" id="CAJNYU010002394">
    <property type="protein sequence ID" value="CAF3549077.1"/>
    <property type="molecule type" value="Genomic_DNA"/>
</dbReference>
<feature type="non-terminal residue" evidence="6">
    <location>
        <position position="1"/>
    </location>
</feature>
<evidence type="ECO:0000313" key="7">
    <source>
        <dbReference type="Proteomes" id="UP000663869"/>
    </source>
</evidence>
<name>A0A818JXK7_9BILA</name>
<evidence type="ECO:0000313" key="6">
    <source>
        <dbReference type="EMBL" id="CAF3549077.1"/>
    </source>
</evidence>
<proteinExistence type="inferred from homology"/>
<comment type="similarity">
    <text evidence="1">Belongs to the TRAFAC class TrmE-Era-EngA-EngB-Septin-like GTPase superfamily. AIG1/Toc34/Toc159-like paraseptin GTPase family. IAN subfamily.</text>
</comment>
<keyword evidence="3" id="KW-0342">GTP-binding</keyword>
<sequence length="328" mass="38190">PDTCGVIILGNSGVGKSFIGNVILNEEAFKHAYKSHAVTTETEYEECKVGEEIYAIYNIPGLIEADQNRVDINKREIGISFQKHSYAVVLYVFGDQNGRIRNEDVVAFNAINSAYPLSEKSLIIIVNGVDPDRPAEYDDETTSHLQQLLKIDFPSICYVSKMKTTPQKQALRKQLIKTITEAKPKTHKKEHEIHLQVDELAKLTKQINAFQQQVAAEREQNKLEMERLKKEFDLKQQQQTEFARKYEKQQEEDRRSREEDRRRYEKQLREITTMIPPRIRSLSSTRSSLPQNNQTQLSRRFNALRKFSGKFMRILFNNLEMEGIYYPI</sequence>
<dbReference type="InterPro" id="IPR006703">
    <property type="entry name" value="G_AIG1"/>
</dbReference>
<comment type="caution">
    <text evidence="6">The sequence shown here is derived from an EMBL/GenBank/DDBJ whole genome shotgun (WGS) entry which is preliminary data.</text>
</comment>
<dbReference type="Pfam" id="PF04548">
    <property type="entry name" value="AIG1"/>
    <property type="match status" value="1"/>
</dbReference>
<evidence type="ECO:0000256" key="3">
    <source>
        <dbReference type="ARBA" id="ARBA00023134"/>
    </source>
</evidence>
<evidence type="ECO:0000256" key="2">
    <source>
        <dbReference type="ARBA" id="ARBA00022741"/>
    </source>
</evidence>
<gene>
    <name evidence="6" type="ORF">FME351_LOCUS19389</name>
</gene>
<protein>
    <recommendedName>
        <fullName evidence="5">AIG1-type G domain-containing protein</fullName>
    </recommendedName>
</protein>
<dbReference type="InterPro" id="IPR027417">
    <property type="entry name" value="P-loop_NTPase"/>
</dbReference>
<dbReference type="GO" id="GO:0005525">
    <property type="term" value="F:GTP binding"/>
    <property type="evidence" value="ECO:0007669"/>
    <property type="project" value="UniProtKB-KW"/>
</dbReference>
<dbReference type="SUPFAM" id="SSF52540">
    <property type="entry name" value="P-loop containing nucleoside triphosphate hydrolases"/>
    <property type="match status" value="1"/>
</dbReference>
<dbReference type="CDD" id="cd00882">
    <property type="entry name" value="Ras_like_GTPase"/>
    <property type="match status" value="1"/>
</dbReference>
<evidence type="ECO:0000256" key="1">
    <source>
        <dbReference type="ARBA" id="ARBA00008535"/>
    </source>
</evidence>
<feature type="domain" description="AIG1-type G" evidence="5">
    <location>
        <begin position="6"/>
        <end position="195"/>
    </location>
</feature>
<dbReference type="InterPro" id="IPR045058">
    <property type="entry name" value="GIMA/IAN/Toc"/>
</dbReference>
<reference evidence="6" key="1">
    <citation type="submission" date="2021-02" db="EMBL/GenBank/DDBJ databases">
        <authorList>
            <person name="Nowell W R."/>
        </authorList>
    </citation>
    <scope>NUCLEOTIDE SEQUENCE</scope>
</reference>
<dbReference type="PANTHER" id="PTHR10903:SF184">
    <property type="entry name" value="GTP-BINDING PROTEIN A"/>
    <property type="match status" value="1"/>
</dbReference>
<evidence type="ECO:0000259" key="5">
    <source>
        <dbReference type="Pfam" id="PF04548"/>
    </source>
</evidence>
<dbReference type="Proteomes" id="UP000663869">
    <property type="component" value="Unassembled WGS sequence"/>
</dbReference>
<dbReference type="AlphaFoldDB" id="A0A818JXK7"/>
<feature type="region of interest" description="Disordered" evidence="4">
    <location>
        <begin position="239"/>
        <end position="264"/>
    </location>
</feature>
<evidence type="ECO:0000256" key="4">
    <source>
        <dbReference type="SAM" id="MobiDB-lite"/>
    </source>
</evidence>
<feature type="compositionally biased region" description="Basic and acidic residues" evidence="4">
    <location>
        <begin position="242"/>
        <end position="264"/>
    </location>
</feature>
<dbReference type="PANTHER" id="PTHR10903">
    <property type="entry name" value="GTPASE, IMAP FAMILY MEMBER-RELATED"/>
    <property type="match status" value="1"/>
</dbReference>
<dbReference type="Gene3D" id="3.40.50.300">
    <property type="entry name" value="P-loop containing nucleotide triphosphate hydrolases"/>
    <property type="match status" value="1"/>
</dbReference>
<accession>A0A818JXK7</accession>
<keyword evidence="2" id="KW-0547">Nucleotide-binding</keyword>